<sequence>MFDQAKTALLRAVLDEICESISRSDTGARTRVASGILEAAANGETSLEELRRTGREALSSAPAMWR</sequence>
<evidence type="ECO:0000313" key="1">
    <source>
        <dbReference type="EMBL" id="KWV48570.1"/>
    </source>
</evidence>
<organism evidence="1 2">
    <name type="scientific">Bradyrhizobium macuxiense</name>
    <dbReference type="NCBI Taxonomy" id="1755647"/>
    <lineage>
        <taxon>Bacteria</taxon>
        <taxon>Pseudomonadati</taxon>
        <taxon>Pseudomonadota</taxon>
        <taxon>Alphaproteobacteria</taxon>
        <taxon>Hyphomicrobiales</taxon>
        <taxon>Nitrobacteraceae</taxon>
        <taxon>Bradyrhizobium</taxon>
    </lineage>
</organism>
<accession>A0A109JGH2</accession>
<proteinExistence type="predicted"/>
<comment type="caution">
    <text evidence="1">The sequence shown here is derived from an EMBL/GenBank/DDBJ whole genome shotgun (WGS) entry which is preliminary data.</text>
</comment>
<protein>
    <submittedName>
        <fullName evidence="1">Uncharacterized protein</fullName>
    </submittedName>
</protein>
<keyword evidence="2" id="KW-1185">Reference proteome</keyword>
<gene>
    <name evidence="1" type="ORF">AS156_18275</name>
</gene>
<evidence type="ECO:0000313" key="2">
    <source>
        <dbReference type="Proteomes" id="UP000057737"/>
    </source>
</evidence>
<dbReference type="AlphaFoldDB" id="A0A109JGH2"/>
<dbReference type="Proteomes" id="UP000057737">
    <property type="component" value="Unassembled WGS sequence"/>
</dbReference>
<dbReference type="EMBL" id="LNCU01000107">
    <property type="protein sequence ID" value="KWV48570.1"/>
    <property type="molecule type" value="Genomic_DNA"/>
</dbReference>
<reference evidence="1 2" key="1">
    <citation type="submission" date="2015-11" db="EMBL/GenBank/DDBJ databases">
        <title>Draft Genome Sequence of the Strain BR 10303 (Bradyrhizobium sp.) isolated from nodules of Centrolobium paraense.</title>
        <authorList>
            <person name="Zelli J.E."/>
            <person name="Simoes-Araujo J.L."/>
            <person name="Barauna A.C."/>
            <person name="Silva K."/>
        </authorList>
    </citation>
    <scope>NUCLEOTIDE SEQUENCE [LARGE SCALE GENOMIC DNA]</scope>
    <source>
        <strain evidence="1 2">BR 10303</strain>
    </source>
</reference>
<name>A0A109JGH2_9BRAD</name>